<dbReference type="EMBL" id="JAPQKH010000006">
    <property type="protein sequence ID" value="KAJ5092966.1"/>
    <property type="molecule type" value="Genomic_DNA"/>
</dbReference>
<dbReference type="PANTHER" id="PTHR46082:SF11">
    <property type="entry name" value="AAA+ ATPASE DOMAIN-CONTAINING PROTEIN-RELATED"/>
    <property type="match status" value="1"/>
</dbReference>
<dbReference type="GO" id="GO:0009116">
    <property type="term" value="P:nucleoside metabolic process"/>
    <property type="evidence" value="ECO:0007669"/>
    <property type="project" value="InterPro"/>
</dbReference>
<dbReference type="SUPFAM" id="SSF53167">
    <property type="entry name" value="Purine and uridine phosphorylases"/>
    <property type="match status" value="1"/>
</dbReference>
<dbReference type="GO" id="GO:0003824">
    <property type="term" value="F:catalytic activity"/>
    <property type="evidence" value="ECO:0007669"/>
    <property type="project" value="InterPro"/>
</dbReference>
<dbReference type="Proteomes" id="UP001149165">
    <property type="component" value="Unassembled WGS sequence"/>
</dbReference>
<feature type="compositionally biased region" description="Pro residues" evidence="1">
    <location>
        <begin position="635"/>
        <end position="644"/>
    </location>
</feature>
<organism evidence="2 3">
    <name type="scientific">Penicillium angulare</name>
    <dbReference type="NCBI Taxonomy" id="116970"/>
    <lineage>
        <taxon>Eukaryota</taxon>
        <taxon>Fungi</taxon>
        <taxon>Dikarya</taxon>
        <taxon>Ascomycota</taxon>
        <taxon>Pezizomycotina</taxon>
        <taxon>Eurotiomycetes</taxon>
        <taxon>Eurotiomycetidae</taxon>
        <taxon>Eurotiales</taxon>
        <taxon>Aspergillaceae</taxon>
        <taxon>Penicillium</taxon>
    </lineage>
</organism>
<dbReference type="PANTHER" id="PTHR46082">
    <property type="entry name" value="ATP/GTP-BINDING PROTEIN-RELATED"/>
    <property type="match status" value="1"/>
</dbReference>
<sequence>MIPSHGDFTVGWVTAIRKEYTAARQVLDEEYETTNFVLPRADRNTYTYGRIGKHYVLITCLQNAQQGIQSTADAADDMKSSFPMVRVLLIVGIANGLPTANNDVRLGDVVVGTEIIRYKVGDATGGAFEYTSHVEPAGRALFGGTQGLAVQLDEGLDLHQLLEETFVKTQKIKDDYQQPRNHRDQLLKADYGHASSCECLSSNPLDENTIIVRPDRPAYDRIKVHNGKIGSTDEVLNDSTIRDKVAKDLDILCSKQGPASSINSFPCLHVRGICDYSDSHKYEVWNGYAAAAASVYTKKLLQTMAAEEVWRMGISIDTKNLKQFIEYLIYEVNQATNISARLAEQETKFMVTARALRGVKTGVELLVQLAQETMSGGQRHSSDVQGLRERWDGIAASQAELKTALITLGAHIKYLQKSGSSKDARSECDKLNIRVQTSTTALQDLSTLIKPVLMSLMQSREQEDMTLSDVASISPSEGTRKTSKLGELSTKAFTKAERHVSRQSISEIPGSKEGDDLQLSPDLQSQNLPFKFSSVFRKEDKYKPYNGSTIESSASENEKSKSIGMSWRSSIQAMKSNKSRLDISFAQEKTSSGAKKPSQDAPPKSNTPRPDSPQELPGRTSVEESSTPTQGRSPTPLPTRPPLVSPSSSAHFNFPSLENLGKLGSDGDISELDFDPRKEVLKNFDDRAGSRASSPKPTLRDRS</sequence>
<keyword evidence="3" id="KW-1185">Reference proteome</keyword>
<gene>
    <name evidence="2" type="ORF">N7456_008827</name>
</gene>
<dbReference type="OrthoDB" id="1577640at2759"/>
<reference evidence="2" key="1">
    <citation type="submission" date="2022-11" db="EMBL/GenBank/DDBJ databases">
        <authorList>
            <person name="Petersen C."/>
        </authorList>
    </citation>
    <scope>NUCLEOTIDE SEQUENCE</scope>
    <source>
        <strain evidence="2">IBT 30069</strain>
    </source>
</reference>
<reference evidence="2" key="2">
    <citation type="journal article" date="2023" name="IMA Fungus">
        <title>Comparative genomic study of the Penicillium genus elucidates a diverse pangenome and 15 lateral gene transfer events.</title>
        <authorList>
            <person name="Petersen C."/>
            <person name="Sorensen T."/>
            <person name="Nielsen M.R."/>
            <person name="Sondergaard T.E."/>
            <person name="Sorensen J.L."/>
            <person name="Fitzpatrick D.A."/>
            <person name="Frisvad J.C."/>
            <person name="Nielsen K.L."/>
        </authorList>
    </citation>
    <scope>NUCLEOTIDE SEQUENCE</scope>
    <source>
        <strain evidence="2">IBT 30069</strain>
    </source>
</reference>
<feature type="region of interest" description="Disordered" evidence="1">
    <location>
        <begin position="464"/>
        <end position="524"/>
    </location>
</feature>
<name>A0A9W9F3T1_9EURO</name>
<feature type="region of interest" description="Disordered" evidence="1">
    <location>
        <begin position="574"/>
        <end position="703"/>
    </location>
</feature>
<accession>A0A9W9F3T1</accession>
<evidence type="ECO:0000313" key="2">
    <source>
        <dbReference type="EMBL" id="KAJ5092966.1"/>
    </source>
</evidence>
<dbReference type="AlphaFoldDB" id="A0A9W9F3T1"/>
<evidence type="ECO:0000313" key="3">
    <source>
        <dbReference type="Proteomes" id="UP001149165"/>
    </source>
</evidence>
<dbReference type="InterPro" id="IPR053137">
    <property type="entry name" value="NLR-like"/>
</dbReference>
<dbReference type="Gene3D" id="3.40.50.1580">
    <property type="entry name" value="Nucleoside phosphorylase domain"/>
    <property type="match status" value="1"/>
</dbReference>
<evidence type="ECO:0008006" key="4">
    <source>
        <dbReference type="Google" id="ProtNLM"/>
    </source>
</evidence>
<dbReference type="InterPro" id="IPR035994">
    <property type="entry name" value="Nucleoside_phosphorylase_sf"/>
</dbReference>
<protein>
    <recommendedName>
        <fullName evidence="4">Nucleoside phosphorylase domain-containing protein</fullName>
    </recommendedName>
</protein>
<feature type="compositionally biased region" description="Basic and acidic residues" evidence="1">
    <location>
        <begin position="674"/>
        <end position="689"/>
    </location>
</feature>
<comment type="caution">
    <text evidence="2">The sequence shown here is derived from an EMBL/GenBank/DDBJ whole genome shotgun (WGS) entry which is preliminary data.</text>
</comment>
<evidence type="ECO:0000256" key="1">
    <source>
        <dbReference type="SAM" id="MobiDB-lite"/>
    </source>
</evidence>
<proteinExistence type="predicted"/>